<feature type="non-terminal residue" evidence="2">
    <location>
        <position position="1"/>
    </location>
</feature>
<dbReference type="InterPro" id="IPR055140">
    <property type="entry name" value="Thiolase_C_2"/>
</dbReference>
<dbReference type="AlphaFoldDB" id="A0A972VX73"/>
<dbReference type="PANTHER" id="PTHR42870">
    <property type="entry name" value="ACETYL-COA C-ACETYLTRANSFERASE"/>
    <property type="match status" value="1"/>
</dbReference>
<evidence type="ECO:0000313" key="2">
    <source>
        <dbReference type="EMBL" id="NQV64030.1"/>
    </source>
</evidence>
<dbReference type="Gene3D" id="3.40.47.10">
    <property type="match status" value="1"/>
</dbReference>
<proteinExistence type="predicted"/>
<dbReference type="EMBL" id="JABMOJ010000058">
    <property type="protein sequence ID" value="NQV64030.1"/>
    <property type="molecule type" value="Genomic_DNA"/>
</dbReference>
<accession>A0A972VX73</accession>
<dbReference type="PANTHER" id="PTHR42870:SF1">
    <property type="entry name" value="NON-SPECIFIC LIPID-TRANSFER PROTEIN-LIKE 2"/>
    <property type="match status" value="1"/>
</dbReference>
<dbReference type="Pfam" id="PF22691">
    <property type="entry name" value="Thiolase_C_1"/>
    <property type="match status" value="1"/>
</dbReference>
<reference evidence="2" key="1">
    <citation type="submission" date="2020-05" db="EMBL/GenBank/DDBJ databases">
        <title>Sulfur intermediates as new biogeochemical hubs in an aquatic model microbial ecosystem.</title>
        <authorList>
            <person name="Vigneron A."/>
        </authorList>
    </citation>
    <scope>NUCLEOTIDE SEQUENCE</scope>
    <source>
        <strain evidence="2">Bin.250</strain>
    </source>
</reference>
<protein>
    <recommendedName>
        <fullName evidence="1">Thiolase C-terminal domain-containing protein</fullName>
    </recommendedName>
</protein>
<organism evidence="2 3">
    <name type="scientific">SAR86 cluster bacterium</name>
    <dbReference type="NCBI Taxonomy" id="2030880"/>
    <lineage>
        <taxon>Bacteria</taxon>
        <taxon>Pseudomonadati</taxon>
        <taxon>Pseudomonadota</taxon>
        <taxon>Gammaproteobacteria</taxon>
        <taxon>SAR86 cluster</taxon>
    </lineage>
</organism>
<evidence type="ECO:0000313" key="3">
    <source>
        <dbReference type="Proteomes" id="UP000754644"/>
    </source>
</evidence>
<name>A0A972VX73_9GAMM</name>
<gene>
    <name evidence="2" type="ORF">HQ497_01580</name>
</gene>
<dbReference type="Proteomes" id="UP000754644">
    <property type="component" value="Unassembled WGS sequence"/>
</dbReference>
<feature type="domain" description="Thiolase C-terminal" evidence="1">
    <location>
        <begin position="1"/>
        <end position="115"/>
    </location>
</feature>
<evidence type="ECO:0000259" key="1">
    <source>
        <dbReference type="Pfam" id="PF22691"/>
    </source>
</evidence>
<dbReference type="GO" id="GO:0016746">
    <property type="term" value="F:acyltransferase activity"/>
    <property type="evidence" value="ECO:0007669"/>
    <property type="project" value="InterPro"/>
</dbReference>
<sequence length="117" mass="12222">ITPGEIDIAMIYDSFSITVLTLLEDLGFCKKGEGGAWVSGGRLRFDNPNGPALNTDGGGLSSNHPGMRGIFLLIEAARQLRGESTSQVKDARLAVAHGNGGMLGSRHSAGTIILGRD</sequence>
<comment type="caution">
    <text evidence="2">The sequence shown here is derived from an EMBL/GenBank/DDBJ whole genome shotgun (WGS) entry which is preliminary data.</text>
</comment>
<dbReference type="InterPro" id="IPR016039">
    <property type="entry name" value="Thiolase-like"/>
</dbReference>
<dbReference type="SUPFAM" id="SSF53901">
    <property type="entry name" value="Thiolase-like"/>
    <property type="match status" value="1"/>
</dbReference>